<reference evidence="1 2" key="1">
    <citation type="submission" date="2024-05" db="EMBL/GenBank/DDBJ databases">
        <title>Genetic variation in Jamaican populations of the coffee berry borer (Hypothenemus hampei).</title>
        <authorList>
            <person name="Errbii M."/>
            <person name="Myrie A."/>
        </authorList>
    </citation>
    <scope>NUCLEOTIDE SEQUENCE [LARGE SCALE GENOMIC DNA]</scope>
    <source>
        <strain evidence="1">JA-Hopewell-2020-01-JO</strain>
        <tissue evidence="1">Whole body</tissue>
    </source>
</reference>
<dbReference type="InterPro" id="IPR053010">
    <property type="entry name" value="SET_SmydA-8"/>
</dbReference>
<dbReference type="InterPro" id="IPR046341">
    <property type="entry name" value="SET_dom_sf"/>
</dbReference>
<evidence type="ECO:0000313" key="1">
    <source>
        <dbReference type="EMBL" id="KAL1494114.1"/>
    </source>
</evidence>
<dbReference type="PANTHER" id="PTHR46455:SF6">
    <property type="entry name" value="RE22408P-RELATED"/>
    <property type="match status" value="1"/>
</dbReference>
<dbReference type="CDD" id="cd20071">
    <property type="entry name" value="SET_SMYD"/>
    <property type="match status" value="1"/>
</dbReference>
<dbReference type="PANTHER" id="PTHR46455">
    <property type="entry name" value="SET AND MYND DOMAIN CONTAINING, ARTHROPOD-SPECIFIC, MEMBER 4, ISOFORM A"/>
    <property type="match status" value="1"/>
</dbReference>
<accession>A0ABD1EHD8</accession>
<organism evidence="1 2">
    <name type="scientific">Hypothenemus hampei</name>
    <name type="common">Coffee berry borer</name>
    <dbReference type="NCBI Taxonomy" id="57062"/>
    <lineage>
        <taxon>Eukaryota</taxon>
        <taxon>Metazoa</taxon>
        <taxon>Ecdysozoa</taxon>
        <taxon>Arthropoda</taxon>
        <taxon>Hexapoda</taxon>
        <taxon>Insecta</taxon>
        <taxon>Pterygota</taxon>
        <taxon>Neoptera</taxon>
        <taxon>Endopterygota</taxon>
        <taxon>Coleoptera</taxon>
        <taxon>Polyphaga</taxon>
        <taxon>Cucujiformia</taxon>
        <taxon>Curculionidae</taxon>
        <taxon>Scolytinae</taxon>
        <taxon>Hypothenemus</taxon>
    </lineage>
</organism>
<keyword evidence="2" id="KW-1185">Reference proteome</keyword>
<dbReference type="InterPro" id="IPR011990">
    <property type="entry name" value="TPR-like_helical_dom_sf"/>
</dbReference>
<gene>
    <name evidence="1" type="ORF">ABEB36_009764</name>
</gene>
<name>A0ABD1EHD8_HYPHA</name>
<protein>
    <recommendedName>
        <fullName evidence="3">SET domain-containing protein</fullName>
    </recommendedName>
</protein>
<dbReference type="Proteomes" id="UP001566132">
    <property type="component" value="Unassembled WGS sequence"/>
</dbReference>
<dbReference type="EMBL" id="JBDJPC010000007">
    <property type="protein sequence ID" value="KAL1494114.1"/>
    <property type="molecule type" value="Genomic_DNA"/>
</dbReference>
<evidence type="ECO:0008006" key="3">
    <source>
        <dbReference type="Google" id="ProtNLM"/>
    </source>
</evidence>
<comment type="caution">
    <text evidence="1">The sequence shown here is derived from an EMBL/GenBank/DDBJ whole genome shotgun (WGS) entry which is preliminary data.</text>
</comment>
<proteinExistence type="predicted"/>
<dbReference type="Gene3D" id="1.25.40.10">
    <property type="entry name" value="Tetratricopeptide repeat domain"/>
    <property type="match status" value="1"/>
</dbReference>
<evidence type="ECO:0000313" key="2">
    <source>
        <dbReference type="Proteomes" id="UP001566132"/>
    </source>
</evidence>
<dbReference type="AlphaFoldDB" id="A0ABD1EHD8"/>
<dbReference type="Gene3D" id="2.170.270.10">
    <property type="entry name" value="SET domain"/>
    <property type="match status" value="1"/>
</dbReference>
<dbReference type="SUPFAM" id="SSF82199">
    <property type="entry name" value="SET domain"/>
    <property type="match status" value="1"/>
</dbReference>
<sequence>MCSNTCKGKFHGDQECLALKKVNEKVKGEIIAENPSIIYPLKCLMLNSYKPDLFEEILALETHLEKRRDTVIWRRHRISVEDVLKKYNLLTEQQIQEEIVQKICGILDINSFEVRPPGDVVSSITHPENQCLRALYTKGAMMAHNCLANTHISVDDNFIMSVYARVDINDQDLITINYTNVLEGTQERHEHLMEGKYFSCKCSRCKDPSELGTEISSLLCHKCRRGFLRHTELEVDFKIWQCSECKVCFKNFLIDLAIEEARRRIHDLDPTMGVQALEALYKTLLLTFHPNHYLMLELKQIMINFYSKSPPTKQNLNRKIDLCGSLMSVFSKIEPGISRIRALTMYELQSAIVDISNKQFKDKDINEEELIKELQTAEKILKDSVKFLLYEPKNSPEGRMAQMALNELKLLRHSIDNIKKEFLVPVTEDNNSKKIKEKLNKKKKNNKK</sequence>